<dbReference type="GO" id="GO:0006357">
    <property type="term" value="P:regulation of transcription by RNA polymerase II"/>
    <property type="evidence" value="ECO:0007669"/>
    <property type="project" value="InterPro"/>
</dbReference>
<organism evidence="3 4">
    <name type="scientific">Taxus chinensis</name>
    <name type="common">Chinese yew</name>
    <name type="synonym">Taxus wallichiana var. chinensis</name>
    <dbReference type="NCBI Taxonomy" id="29808"/>
    <lineage>
        <taxon>Eukaryota</taxon>
        <taxon>Viridiplantae</taxon>
        <taxon>Streptophyta</taxon>
        <taxon>Embryophyta</taxon>
        <taxon>Tracheophyta</taxon>
        <taxon>Spermatophyta</taxon>
        <taxon>Pinopsida</taxon>
        <taxon>Pinidae</taxon>
        <taxon>Conifers II</taxon>
        <taxon>Cupressales</taxon>
        <taxon>Taxaceae</taxon>
        <taxon>Taxus</taxon>
    </lineage>
</organism>
<dbReference type="InterPro" id="IPR036915">
    <property type="entry name" value="Cyclin-like_sf"/>
</dbReference>
<dbReference type="SMART" id="SM01368">
    <property type="entry name" value="RB_A"/>
    <property type="match status" value="1"/>
</dbReference>
<dbReference type="Proteomes" id="UP000824469">
    <property type="component" value="Unassembled WGS sequence"/>
</dbReference>
<proteinExistence type="predicted"/>
<feature type="region of interest" description="Disordered" evidence="1">
    <location>
        <begin position="172"/>
        <end position="203"/>
    </location>
</feature>
<dbReference type="Pfam" id="PF01858">
    <property type="entry name" value="RB_A"/>
    <property type="match status" value="1"/>
</dbReference>
<dbReference type="InterPro" id="IPR024599">
    <property type="entry name" value="RB_N"/>
</dbReference>
<accession>A0AA38GYA0</accession>
<gene>
    <name evidence="3" type="ORF">KI387_002841</name>
</gene>
<dbReference type="GO" id="GO:0000785">
    <property type="term" value="C:chromatin"/>
    <property type="evidence" value="ECO:0007669"/>
    <property type="project" value="TreeGrafter"/>
</dbReference>
<feature type="non-terminal residue" evidence="3">
    <location>
        <position position="1"/>
    </location>
</feature>
<dbReference type="Gene3D" id="1.10.472.10">
    <property type="entry name" value="Cyclin-like"/>
    <property type="match status" value="1"/>
</dbReference>
<dbReference type="PANTHER" id="PTHR13742">
    <property type="entry name" value="RETINOBLASTOMA-ASSOCIATED PROTEIN RB -RELATED"/>
    <property type="match status" value="1"/>
</dbReference>
<sequence>DFFLSGENNQDAVTGTESVSIYLRFGWMLFLALRIHVFSRFKDVVTCTNGLVSILTNISVLSVRKGTKGVDLISSLCNIYQTSEDDLLKMIEKANTLIVDGLTYFQDLVEEISIISSIRILERDYEDAIHDRGELDERMFVNEEDSLFGSGSVSEGAANISGVKRKYDAMSSPTKKITNPLSPPGSPLTSPVKESSTPSKIKMPPPATPQFSLVVHLCTDVLLEAFRVLALMDSIWAEQRRLEALKLFYRVLAAMCRAESQRLRNSNLTSLLINEIFHRCMLACSAELVLATHKTVTMMFPAVLERAGITAFDLSKVIESFVRHEETLPRELK</sequence>
<dbReference type="InterPro" id="IPR002720">
    <property type="entry name" value="RB_A"/>
</dbReference>
<dbReference type="GO" id="GO:0030154">
    <property type="term" value="P:cell differentiation"/>
    <property type="evidence" value="ECO:0007669"/>
    <property type="project" value="TreeGrafter"/>
</dbReference>
<evidence type="ECO:0000259" key="2">
    <source>
        <dbReference type="SMART" id="SM01368"/>
    </source>
</evidence>
<dbReference type="InterPro" id="IPR028309">
    <property type="entry name" value="RB_fam"/>
</dbReference>
<comment type="caution">
    <text evidence="3">The sequence shown here is derived from an EMBL/GenBank/DDBJ whole genome shotgun (WGS) entry which is preliminary data.</text>
</comment>
<evidence type="ECO:0000313" key="4">
    <source>
        <dbReference type="Proteomes" id="UP000824469"/>
    </source>
</evidence>
<protein>
    <recommendedName>
        <fullName evidence="2">Retinoblastoma-associated protein A-box domain-containing protein</fullName>
    </recommendedName>
</protein>
<dbReference type="SUPFAM" id="SSF47954">
    <property type="entry name" value="Cyclin-like"/>
    <property type="match status" value="1"/>
</dbReference>
<dbReference type="GO" id="GO:0005667">
    <property type="term" value="C:transcription regulator complex"/>
    <property type="evidence" value="ECO:0007669"/>
    <property type="project" value="TreeGrafter"/>
</dbReference>
<evidence type="ECO:0000313" key="3">
    <source>
        <dbReference type="EMBL" id="KAH9330733.1"/>
    </source>
</evidence>
<dbReference type="AlphaFoldDB" id="A0AA38GYA0"/>
<evidence type="ECO:0000256" key="1">
    <source>
        <dbReference type="SAM" id="MobiDB-lite"/>
    </source>
</evidence>
<dbReference type="GO" id="GO:2000134">
    <property type="term" value="P:negative regulation of G1/S transition of mitotic cell cycle"/>
    <property type="evidence" value="ECO:0007669"/>
    <property type="project" value="TreeGrafter"/>
</dbReference>
<reference evidence="3 4" key="1">
    <citation type="journal article" date="2021" name="Nat. Plants">
        <title>The Taxus genome provides insights into paclitaxel biosynthesis.</title>
        <authorList>
            <person name="Xiong X."/>
            <person name="Gou J."/>
            <person name="Liao Q."/>
            <person name="Li Y."/>
            <person name="Zhou Q."/>
            <person name="Bi G."/>
            <person name="Li C."/>
            <person name="Du R."/>
            <person name="Wang X."/>
            <person name="Sun T."/>
            <person name="Guo L."/>
            <person name="Liang H."/>
            <person name="Lu P."/>
            <person name="Wu Y."/>
            <person name="Zhang Z."/>
            <person name="Ro D.K."/>
            <person name="Shang Y."/>
            <person name="Huang S."/>
            <person name="Yan J."/>
        </authorList>
    </citation>
    <scope>NUCLEOTIDE SEQUENCE [LARGE SCALE GENOMIC DNA]</scope>
    <source>
        <strain evidence="3">Ta-2019</strain>
    </source>
</reference>
<dbReference type="EMBL" id="JAHRHJ020000001">
    <property type="protein sequence ID" value="KAH9330733.1"/>
    <property type="molecule type" value="Genomic_DNA"/>
</dbReference>
<dbReference type="Pfam" id="PF11934">
    <property type="entry name" value="DUF3452"/>
    <property type="match status" value="1"/>
</dbReference>
<dbReference type="PANTHER" id="PTHR13742:SF17">
    <property type="entry name" value="RE32990P-RELATED"/>
    <property type="match status" value="1"/>
</dbReference>
<feature type="domain" description="Retinoblastoma-associated protein A-box" evidence="2">
    <location>
        <begin position="190"/>
        <end position="333"/>
    </location>
</feature>
<dbReference type="GO" id="GO:0000977">
    <property type="term" value="F:RNA polymerase II transcription regulatory region sequence-specific DNA binding"/>
    <property type="evidence" value="ECO:0007669"/>
    <property type="project" value="TreeGrafter"/>
</dbReference>
<dbReference type="GO" id="GO:0005634">
    <property type="term" value="C:nucleus"/>
    <property type="evidence" value="ECO:0007669"/>
    <property type="project" value="InterPro"/>
</dbReference>
<name>A0AA38GYA0_TAXCH</name>
<keyword evidence="4" id="KW-1185">Reference proteome</keyword>